<dbReference type="InterPro" id="IPR006764">
    <property type="entry name" value="SAM_dep_MeTrfase_SAV2177_type"/>
</dbReference>
<sequence length="276" mass="30434">MADGSGEDWSGRIDTTTAHPARRYNYWLGGKDNFAADRESGEAIARVYPAIRTTALENRYFLQRAVRFLAGEANVRQFLDIGTGIPTADNTHEVAQSVAPSSRIVYVDNDPIVLTHARALLTSTPEGATAYIDADLRDPRTILDDESLRKTLDFNQPVALMLIAIVHFLFDEDKPYELVKTLVDALPSGSYVVMTHGTADLNDPAAREYALREIQAGRLKVDARPRSHDEVAAFFTGLEVLEPGIVPVTAWRNPVTEADRPPLVDTAMYGVVARKP</sequence>
<dbReference type="PIRSF" id="PIRSF017393">
    <property type="entry name" value="MTase_SAV2177"/>
    <property type="match status" value="1"/>
</dbReference>
<organism evidence="1 2">
    <name type="scientific">Dactylosporangium vinaceum</name>
    <dbReference type="NCBI Taxonomy" id="53362"/>
    <lineage>
        <taxon>Bacteria</taxon>
        <taxon>Bacillati</taxon>
        <taxon>Actinomycetota</taxon>
        <taxon>Actinomycetes</taxon>
        <taxon>Micromonosporales</taxon>
        <taxon>Micromonosporaceae</taxon>
        <taxon>Dactylosporangium</taxon>
    </lineage>
</organism>
<evidence type="ECO:0000313" key="1">
    <source>
        <dbReference type="EMBL" id="MFB9442765.1"/>
    </source>
</evidence>
<keyword evidence="1" id="KW-0808">Transferase</keyword>
<dbReference type="Gene3D" id="3.40.50.150">
    <property type="entry name" value="Vaccinia Virus protein VP39"/>
    <property type="match status" value="1"/>
</dbReference>
<keyword evidence="1" id="KW-0489">Methyltransferase</keyword>
<dbReference type="GO" id="GO:0008168">
    <property type="term" value="F:methyltransferase activity"/>
    <property type="evidence" value="ECO:0007669"/>
    <property type="project" value="UniProtKB-KW"/>
</dbReference>
<dbReference type="SUPFAM" id="SSF53335">
    <property type="entry name" value="S-adenosyl-L-methionine-dependent methyltransferases"/>
    <property type="match status" value="1"/>
</dbReference>
<dbReference type="GO" id="GO:0032259">
    <property type="term" value="P:methylation"/>
    <property type="evidence" value="ECO:0007669"/>
    <property type="project" value="UniProtKB-KW"/>
</dbReference>
<dbReference type="InterPro" id="IPR029063">
    <property type="entry name" value="SAM-dependent_MTases_sf"/>
</dbReference>
<dbReference type="EMBL" id="JBHMCA010000018">
    <property type="protein sequence ID" value="MFB9442765.1"/>
    <property type="molecule type" value="Genomic_DNA"/>
</dbReference>
<protein>
    <submittedName>
        <fullName evidence="1">SAM-dependent methyltransferase</fullName>
    </submittedName>
</protein>
<gene>
    <name evidence="1" type="ORF">ACFFTR_06670</name>
</gene>
<evidence type="ECO:0000313" key="2">
    <source>
        <dbReference type="Proteomes" id="UP001589608"/>
    </source>
</evidence>
<dbReference type="Proteomes" id="UP001589608">
    <property type="component" value="Unassembled WGS sequence"/>
</dbReference>
<dbReference type="Pfam" id="PF04672">
    <property type="entry name" value="Methyltransf_19"/>
    <property type="match status" value="1"/>
</dbReference>
<keyword evidence="2" id="KW-1185">Reference proteome</keyword>
<reference evidence="1 2" key="1">
    <citation type="submission" date="2024-09" db="EMBL/GenBank/DDBJ databases">
        <authorList>
            <person name="Sun Q."/>
            <person name="Mori K."/>
        </authorList>
    </citation>
    <scope>NUCLEOTIDE SEQUENCE [LARGE SCALE GENOMIC DNA]</scope>
    <source>
        <strain evidence="1 2">JCM 3307</strain>
    </source>
</reference>
<dbReference type="RefSeq" id="WP_223103076.1">
    <property type="nucleotide sequence ID" value="NZ_CP061913.1"/>
</dbReference>
<name>A0ABV5M1M8_9ACTN</name>
<proteinExistence type="predicted"/>
<comment type="caution">
    <text evidence="1">The sequence shown here is derived from an EMBL/GenBank/DDBJ whole genome shotgun (WGS) entry which is preliminary data.</text>
</comment>
<accession>A0ABV5M1M8</accession>